<dbReference type="AlphaFoldDB" id="A0AA38FBE8"/>
<dbReference type="Proteomes" id="UP000824469">
    <property type="component" value="Unassembled WGS sequence"/>
</dbReference>
<reference evidence="2 3" key="1">
    <citation type="journal article" date="2021" name="Nat. Plants">
        <title>The Taxus genome provides insights into paclitaxel biosynthesis.</title>
        <authorList>
            <person name="Xiong X."/>
            <person name="Gou J."/>
            <person name="Liao Q."/>
            <person name="Li Y."/>
            <person name="Zhou Q."/>
            <person name="Bi G."/>
            <person name="Li C."/>
            <person name="Du R."/>
            <person name="Wang X."/>
            <person name="Sun T."/>
            <person name="Guo L."/>
            <person name="Liang H."/>
            <person name="Lu P."/>
            <person name="Wu Y."/>
            <person name="Zhang Z."/>
            <person name="Ro D.K."/>
            <person name="Shang Y."/>
            <person name="Huang S."/>
            <person name="Yan J."/>
        </authorList>
    </citation>
    <scope>NUCLEOTIDE SEQUENCE [LARGE SCALE GENOMIC DNA]</scope>
    <source>
        <strain evidence="2">Ta-2019</strain>
    </source>
</reference>
<dbReference type="EMBL" id="JAHRHJ020000011">
    <property type="protein sequence ID" value="KAH9295795.1"/>
    <property type="molecule type" value="Genomic_DNA"/>
</dbReference>
<accession>A0AA38FBE8</accession>
<keyword evidence="3" id="KW-1185">Reference proteome</keyword>
<feature type="non-terminal residue" evidence="2">
    <location>
        <position position="81"/>
    </location>
</feature>
<sequence>MRWLKSIFKKIHPPNSHLTGNEDISKDKEPVKAPSLEKYIPKEIANVTIISTKNVDTSTMATPIEGPKEALSEPMVSTDNK</sequence>
<gene>
    <name evidence="2" type="ORF">KI387_039383</name>
</gene>
<evidence type="ECO:0000256" key="1">
    <source>
        <dbReference type="SAM" id="MobiDB-lite"/>
    </source>
</evidence>
<proteinExistence type="predicted"/>
<protein>
    <submittedName>
        <fullName evidence="2">Uncharacterized protein</fullName>
    </submittedName>
</protein>
<name>A0AA38FBE8_TAXCH</name>
<evidence type="ECO:0000313" key="3">
    <source>
        <dbReference type="Proteomes" id="UP000824469"/>
    </source>
</evidence>
<evidence type="ECO:0000313" key="2">
    <source>
        <dbReference type="EMBL" id="KAH9295795.1"/>
    </source>
</evidence>
<organism evidence="2 3">
    <name type="scientific">Taxus chinensis</name>
    <name type="common">Chinese yew</name>
    <name type="synonym">Taxus wallichiana var. chinensis</name>
    <dbReference type="NCBI Taxonomy" id="29808"/>
    <lineage>
        <taxon>Eukaryota</taxon>
        <taxon>Viridiplantae</taxon>
        <taxon>Streptophyta</taxon>
        <taxon>Embryophyta</taxon>
        <taxon>Tracheophyta</taxon>
        <taxon>Spermatophyta</taxon>
        <taxon>Pinopsida</taxon>
        <taxon>Pinidae</taxon>
        <taxon>Conifers II</taxon>
        <taxon>Cupressales</taxon>
        <taxon>Taxaceae</taxon>
        <taxon>Taxus</taxon>
    </lineage>
</organism>
<feature type="region of interest" description="Disordered" evidence="1">
    <location>
        <begin position="59"/>
        <end position="81"/>
    </location>
</feature>
<comment type="caution">
    <text evidence="2">The sequence shown here is derived from an EMBL/GenBank/DDBJ whole genome shotgun (WGS) entry which is preliminary data.</text>
</comment>